<proteinExistence type="predicted"/>
<dbReference type="EMBL" id="HBUE01218145">
    <property type="protein sequence ID" value="CAG6538199.1"/>
    <property type="molecule type" value="Transcribed_RNA"/>
</dbReference>
<name>A0A8D8P649_CULPI</name>
<accession>A0A8D8P649</accession>
<protein>
    <submittedName>
        <fullName evidence="1">(northern house mosquito) hypothetical protein</fullName>
    </submittedName>
</protein>
<organism evidence="1">
    <name type="scientific">Culex pipiens</name>
    <name type="common">House mosquito</name>
    <dbReference type="NCBI Taxonomy" id="7175"/>
    <lineage>
        <taxon>Eukaryota</taxon>
        <taxon>Metazoa</taxon>
        <taxon>Ecdysozoa</taxon>
        <taxon>Arthropoda</taxon>
        <taxon>Hexapoda</taxon>
        <taxon>Insecta</taxon>
        <taxon>Pterygota</taxon>
        <taxon>Neoptera</taxon>
        <taxon>Endopterygota</taxon>
        <taxon>Diptera</taxon>
        <taxon>Nematocera</taxon>
        <taxon>Culicoidea</taxon>
        <taxon>Culicidae</taxon>
        <taxon>Culicinae</taxon>
        <taxon>Culicini</taxon>
        <taxon>Culex</taxon>
        <taxon>Culex</taxon>
    </lineage>
</organism>
<reference evidence="1" key="1">
    <citation type="submission" date="2021-05" db="EMBL/GenBank/DDBJ databases">
        <authorList>
            <person name="Alioto T."/>
            <person name="Alioto T."/>
            <person name="Gomez Garrido J."/>
        </authorList>
    </citation>
    <scope>NUCLEOTIDE SEQUENCE</scope>
</reference>
<evidence type="ECO:0000313" key="1">
    <source>
        <dbReference type="EMBL" id="CAG6590211.1"/>
    </source>
</evidence>
<dbReference type="AlphaFoldDB" id="A0A8D8P649"/>
<sequence>MASQGYLPLNSALRCSRFGANSAKLNCSLSIRLCGSWTRSKPAKESTVIAGNTAASSSRRSIKSSTVSSLKPGTYLKTVSIEFKSNISSSTSQMKRRLSIDSPNFSKTSEINSILWG</sequence>
<dbReference type="EMBL" id="HBUE01324710">
    <property type="protein sequence ID" value="CAG6590211.1"/>
    <property type="molecule type" value="Transcribed_RNA"/>
</dbReference>
<dbReference type="EMBL" id="HBUE01053485">
    <property type="protein sequence ID" value="CAG6465507.1"/>
    <property type="molecule type" value="Transcribed_RNA"/>
</dbReference>